<keyword evidence="9" id="KW-0966">Cell projection</keyword>
<comment type="similarity">
    <text evidence="1 7">Belongs to the FliN/MopA/SpaO family.</text>
</comment>
<dbReference type="NCBIfam" id="TIGR02480">
    <property type="entry name" value="fliN"/>
    <property type="match status" value="1"/>
</dbReference>
<dbReference type="Gene3D" id="2.30.330.10">
    <property type="entry name" value="SpoA-like"/>
    <property type="match status" value="1"/>
</dbReference>
<sequence length="121" mass="12846">MIEDKAAELIVDDASETIVTVDNAELTDAQSPVTAQPDLGLILDIPVVMSLEVGSTEITVSELLTMGSGAVIELNRNTGDPLDVKVNGKLVGRGEVVETNGRYGIRLTEVVSQQERLGRIA</sequence>
<dbReference type="Pfam" id="PF01052">
    <property type="entry name" value="FliMN_C"/>
    <property type="match status" value="1"/>
</dbReference>
<dbReference type="RefSeq" id="WP_242667352.1">
    <property type="nucleotide sequence ID" value="NZ_CBCSCN010000010.1"/>
</dbReference>
<name>A0A1X7ANC3_9GAMM</name>
<dbReference type="GO" id="GO:0006935">
    <property type="term" value="P:chemotaxis"/>
    <property type="evidence" value="ECO:0007669"/>
    <property type="project" value="UniProtKB-KW"/>
</dbReference>
<dbReference type="InterPro" id="IPR036429">
    <property type="entry name" value="SpoA-like_sf"/>
</dbReference>
<dbReference type="GO" id="GO:0009425">
    <property type="term" value="C:bacterial-type flagellum basal body"/>
    <property type="evidence" value="ECO:0007669"/>
    <property type="project" value="UniProtKB-SubCell"/>
</dbReference>
<dbReference type="GO" id="GO:0003774">
    <property type="term" value="F:cytoskeletal motor activity"/>
    <property type="evidence" value="ECO:0007669"/>
    <property type="project" value="UniProtKB-UniRule"/>
</dbReference>
<evidence type="ECO:0000256" key="5">
    <source>
        <dbReference type="ARBA" id="ARBA00022779"/>
    </source>
</evidence>
<dbReference type="EMBL" id="FWPT01000008">
    <property type="protein sequence ID" value="SMA49622.1"/>
    <property type="molecule type" value="Genomic_DNA"/>
</dbReference>
<dbReference type="PANTHER" id="PTHR43484">
    <property type="match status" value="1"/>
</dbReference>
<keyword evidence="9" id="KW-0282">Flagellum</keyword>
<dbReference type="Proteomes" id="UP000196573">
    <property type="component" value="Unassembled WGS sequence"/>
</dbReference>
<evidence type="ECO:0000313" key="10">
    <source>
        <dbReference type="Proteomes" id="UP000196573"/>
    </source>
</evidence>
<evidence type="ECO:0000256" key="1">
    <source>
        <dbReference type="ARBA" id="ARBA00009226"/>
    </source>
</evidence>
<reference evidence="9 10" key="1">
    <citation type="submission" date="2017-03" db="EMBL/GenBank/DDBJ databases">
        <authorList>
            <person name="Afonso C.L."/>
            <person name="Miller P.J."/>
            <person name="Scott M.A."/>
            <person name="Spackman E."/>
            <person name="Goraichik I."/>
            <person name="Dimitrov K.M."/>
            <person name="Suarez D.L."/>
            <person name="Swayne D.E."/>
        </authorList>
    </citation>
    <scope>NUCLEOTIDE SEQUENCE [LARGE SCALE GENOMIC DNA]</scope>
    <source>
        <strain evidence="9">SB41UT1</strain>
    </source>
</reference>
<dbReference type="SUPFAM" id="SSF101801">
    <property type="entry name" value="Surface presentation of antigens (SPOA)"/>
    <property type="match status" value="1"/>
</dbReference>
<feature type="domain" description="Flagellar motor switch protein FliN-like C-terminal" evidence="8">
    <location>
        <begin position="42"/>
        <end position="111"/>
    </location>
</feature>
<evidence type="ECO:0000256" key="4">
    <source>
        <dbReference type="ARBA" id="ARBA00022500"/>
    </source>
</evidence>
<keyword evidence="7" id="KW-0975">Bacterial flagellum</keyword>
<evidence type="ECO:0000256" key="3">
    <source>
        <dbReference type="ARBA" id="ARBA00022475"/>
    </source>
</evidence>
<dbReference type="PRINTS" id="PR00956">
    <property type="entry name" value="FLGMOTORFLIN"/>
</dbReference>
<comment type="subcellular location">
    <subcellularLocation>
        <location evidence="7">Cell membrane</location>
        <topology evidence="7">Peripheral membrane protein</topology>
        <orientation evidence="7">Cytoplasmic side</orientation>
    </subcellularLocation>
    <subcellularLocation>
        <location evidence="7">Bacterial flagellum basal body</location>
    </subcellularLocation>
</comment>
<dbReference type="AlphaFoldDB" id="A0A1X7ANC3"/>
<keyword evidence="6 7" id="KW-0472">Membrane</keyword>
<evidence type="ECO:0000256" key="7">
    <source>
        <dbReference type="RuleBase" id="RU362074"/>
    </source>
</evidence>
<organism evidence="9 10">
    <name type="scientific">Parendozoicomonas haliclonae</name>
    <dbReference type="NCBI Taxonomy" id="1960125"/>
    <lineage>
        <taxon>Bacteria</taxon>
        <taxon>Pseudomonadati</taxon>
        <taxon>Pseudomonadota</taxon>
        <taxon>Gammaproteobacteria</taxon>
        <taxon>Oceanospirillales</taxon>
        <taxon>Endozoicomonadaceae</taxon>
        <taxon>Parendozoicomonas</taxon>
    </lineage>
</organism>
<keyword evidence="9" id="KW-0969">Cilium</keyword>
<keyword evidence="3 7" id="KW-1003">Cell membrane</keyword>
<evidence type="ECO:0000313" key="9">
    <source>
        <dbReference type="EMBL" id="SMA49622.1"/>
    </source>
</evidence>
<keyword evidence="10" id="KW-1185">Reference proteome</keyword>
<dbReference type="InterPro" id="IPR001543">
    <property type="entry name" value="FliN-like_C"/>
</dbReference>
<proteinExistence type="inferred from homology"/>
<dbReference type="GO" id="GO:0005886">
    <property type="term" value="C:plasma membrane"/>
    <property type="evidence" value="ECO:0007669"/>
    <property type="project" value="UniProtKB-SubCell"/>
</dbReference>
<comment type="function">
    <text evidence="7">FliN is one of three proteins (FliG, FliN, FliM) that form the rotor-mounted switch complex (C ring), located at the base of the basal body. This complex interacts with the CheY and CheZ chemotaxis proteins, in addition to contacting components of the motor that determine the direction of flagellar rotation.</text>
</comment>
<protein>
    <recommendedName>
        <fullName evidence="2 7">Flagellar motor switch protein FliN</fullName>
    </recommendedName>
</protein>
<dbReference type="InterPro" id="IPR012826">
    <property type="entry name" value="FliN"/>
</dbReference>
<gene>
    <name evidence="9" type="primary">fliN_2</name>
    <name evidence="9" type="ORF">EHSB41UT_03404</name>
</gene>
<keyword evidence="4 7" id="KW-0145">Chemotaxis</keyword>
<dbReference type="InterPro" id="IPR051469">
    <property type="entry name" value="FliN/MopA/SpaO"/>
</dbReference>
<evidence type="ECO:0000256" key="6">
    <source>
        <dbReference type="ARBA" id="ARBA00023136"/>
    </source>
</evidence>
<evidence type="ECO:0000256" key="2">
    <source>
        <dbReference type="ARBA" id="ARBA00021897"/>
    </source>
</evidence>
<accession>A0A1X7ANC3</accession>
<dbReference type="InterPro" id="IPR001172">
    <property type="entry name" value="FliN_T3SS_HrcQb"/>
</dbReference>
<keyword evidence="5 7" id="KW-0283">Flagellar rotation</keyword>
<evidence type="ECO:0000259" key="8">
    <source>
        <dbReference type="Pfam" id="PF01052"/>
    </source>
</evidence>
<dbReference type="PANTHER" id="PTHR43484:SF1">
    <property type="entry name" value="FLAGELLAR MOTOR SWITCH PROTEIN FLIN"/>
    <property type="match status" value="1"/>
</dbReference>
<dbReference type="GO" id="GO:0071973">
    <property type="term" value="P:bacterial-type flagellum-dependent cell motility"/>
    <property type="evidence" value="ECO:0007669"/>
    <property type="project" value="UniProtKB-UniRule"/>
</dbReference>